<evidence type="ECO:0000256" key="1">
    <source>
        <dbReference type="SAM" id="MobiDB-lite"/>
    </source>
</evidence>
<feature type="domain" description="CUE" evidence="2">
    <location>
        <begin position="365"/>
        <end position="408"/>
    </location>
</feature>
<proteinExistence type="predicted"/>
<dbReference type="OrthoDB" id="300289at2759"/>
<feature type="compositionally biased region" description="Basic and acidic residues" evidence="1">
    <location>
        <begin position="323"/>
        <end position="350"/>
    </location>
</feature>
<dbReference type="EMBL" id="SPNW01000062">
    <property type="protein sequence ID" value="TIA87181.1"/>
    <property type="molecule type" value="Genomic_DNA"/>
</dbReference>
<dbReference type="Gene3D" id="1.10.246.120">
    <property type="match status" value="1"/>
</dbReference>
<evidence type="ECO:0000259" key="2">
    <source>
        <dbReference type="PROSITE" id="PS51140"/>
    </source>
</evidence>
<sequence length="410" mass="47142">MTESGDNHGERKIYNIEEDTRFEEFLSVYNSVESIHKYTHSFLTGFSRREFTASQQVKLIADFLAFIRAEMVKTGQFGDIDTAMECISKVIHIRLYPRIFKPRNDELAKDQVLEQRMRIFSWIELKHLDLDVDLDENFQRAVMQLKSINYYHCPRDKSLVILNTSIYLTNILNKSPTTTSADTLLPLFIYALLQSNPAHLVSNIDYIQRFTDSEQLSGEVGYYFYTLTAAVSFINNLDHKALSNIDKDDFERRVAEAISQLPSTPPPSPDRPPPTTPQLNIANESRQLFQRTTQGIGKIGKLLGEVVEEGVDKLTNSSSPNQQERELSRDEEAHAHARREEDMERAQLERSHSEYLEQLERSRQQFNRSLETLLQIFPHVEPGVCEIVLKAEHGNLEKAVDQCLEISSSV</sequence>
<dbReference type="CDD" id="cd14279">
    <property type="entry name" value="CUE"/>
    <property type="match status" value="1"/>
</dbReference>
<dbReference type="SUPFAM" id="SSF109993">
    <property type="entry name" value="VPS9 domain"/>
    <property type="match status" value="1"/>
</dbReference>
<name>A0A4T0FG92_9BASI</name>
<dbReference type="Pfam" id="PF02204">
    <property type="entry name" value="VPS9"/>
    <property type="match status" value="1"/>
</dbReference>
<dbReference type="PROSITE" id="PS51205">
    <property type="entry name" value="VPS9"/>
    <property type="match status" value="1"/>
</dbReference>
<dbReference type="SMART" id="SM00167">
    <property type="entry name" value="VPS9"/>
    <property type="match status" value="1"/>
</dbReference>
<dbReference type="Proteomes" id="UP000310189">
    <property type="component" value="Unassembled WGS sequence"/>
</dbReference>
<accession>A0A4T0FG92</accession>
<dbReference type="SMART" id="SM00546">
    <property type="entry name" value="CUE"/>
    <property type="match status" value="1"/>
</dbReference>
<evidence type="ECO:0008006" key="6">
    <source>
        <dbReference type="Google" id="ProtNLM"/>
    </source>
</evidence>
<dbReference type="GO" id="GO:0005085">
    <property type="term" value="F:guanyl-nucleotide exchange factor activity"/>
    <property type="evidence" value="ECO:0007669"/>
    <property type="project" value="InterPro"/>
</dbReference>
<dbReference type="Pfam" id="PF18151">
    <property type="entry name" value="DUF5601"/>
    <property type="match status" value="1"/>
</dbReference>
<dbReference type="InterPro" id="IPR003892">
    <property type="entry name" value="CUE"/>
</dbReference>
<protein>
    <recommendedName>
        <fullName evidence="6">VPS9 domain-containing protein</fullName>
    </recommendedName>
</protein>
<dbReference type="InterPro" id="IPR045046">
    <property type="entry name" value="Vps9-like"/>
</dbReference>
<dbReference type="AlphaFoldDB" id="A0A4T0FG92"/>
<gene>
    <name evidence="4" type="ORF">E3P99_03323</name>
</gene>
<feature type="compositionally biased region" description="Pro residues" evidence="1">
    <location>
        <begin position="263"/>
        <end position="276"/>
    </location>
</feature>
<feature type="domain" description="VPS9" evidence="3">
    <location>
        <begin position="107"/>
        <end position="243"/>
    </location>
</feature>
<keyword evidence="5" id="KW-1185">Reference proteome</keyword>
<dbReference type="InterPro" id="IPR009060">
    <property type="entry name" value="UBA-like_sf"/>
</dbReference>
<dbReference type="GO" id="GO:0005829">
    <property type="term" value="C:cytosol"/>
    <property type="evidence" value="ECO:0007669"/>
    <property type="project" value="TreeGrafter"/>
</dbReference>
<evidence type="ECO:0000313" key="5">
    <source>
        <dbReference type="Proteomes" id="UP000310189"/>
    </source>
</evidence>
<dbReference type="Gene3D" id="1.20.1050.80">
    <property type="entry name" value="VPS9 domain"/>
    <property type="match status" value="1"/>
</dbReference>
<dbReference type="GO" id="GO:0016192">
    <property type="term" value="P:vesicle-mediated transport"/>
    <property type="evidence" value="ECO:0007669"/>
    <property type="project" value="InterPro"/>
</dbReference>
<dbReference type="PROSITE" id="PS51140">
    <property type="entry name" value="CUE"/>
    <property type="match status" value="1"/>
</dbReference>
<dbReference type="InterPro" id="IPR041545">
    <property type="entry name" value="DUF5601"/>
</dbReference>
<dbReference type="InterPro" id="IPR003123">
    <property type="entry name" value="VPS9"/>
</dbReference>
<dbReference type="PANTHER" id="PTHR23101:SF25">
    <property type="entry name" value="GTPASE-ACTIVATING PROTEIN AND VPS9 DOMAIN-CONTAINING PROTEIN 1"/>
    <property type="match status" value="1"/>
</dbReference>
<dbReference type="Pfam" id="PF02845">
    <property type="entry name" value="CUE"/>
    <property type="match status" value="1"/>
</dbReference>
<dbReference type="PANTHER" id="PTHR23101">
    <property type="entry name" value="RAB GDP/GTP EXCHANGE FACTOR"/>
    <property type="match status" value="1"/>
</dbReference>
<dbReference type="SUPFAM" id="SSF46934">
    <property type="entry name" value="UBA-like"/>
    <property type="match status" value="1"/>
</dbReference>
<evidence type="ECO:0000259" key="3">
    <source>
        <dbReference type="PROSITE" id="PS51205"/>
    </source>
</evidence>
<dbReference type="GO" id="GO:0043130">
    <property type="term" value="F:ubiquitin binding"/>
    <property type="evidence" value="ECO:0007669"/>
    <property type="project" value="InterPro"/>
</dbReference>
<dbReference type="GO" id="GO:0031267">
    <property type="term" value="F:small GTPase binding"/>
    <property type="evidence" value="ECO:0007669"/>
    <property type="project" value="TreeGrafter"/>
</dbReference>
<evidence type="ECO:0000313" key="4">
    <source>
        <dbReference type="EMBL" id="TIA87181.1"/>
    </source>
</evidence>
<comment type="caution">
    <text evidence="4">The sequence shown here is derived from an EMBL/GenBank/DDBJ whole genome shotgun (WGS) entry which is preliminary data.</text>
</comment>
<reference evidence="4 5" key="1">
    <citation type="submission" date="2019-03" db="EMBL/GenBank/DDBJ databases">
        <title>Sequencing 23 genomes of Wallemia ichthyophaga.</title>
        <authorList>
            <person name="Gostincar C."/>
        </authorList>
    </citation>
    <scope>NUCLEOTIDE SEQUENCE [LARGE SCALE GENOMIC DNA]</scope>
    <source>
        <strain evidence="4 5">EXF-5753</strain>
    </source>
</reference>
<organism evidence="4 5">
    <name type="scientific">Wallemia hederae</name>
    <dbReference type="NCBI Taxonomy" id="1540922"/>
    <lineage>
        <taxon>Eukaryota</taxon>
        <taxon>Fungi</taxon>
        <taxon>Dikarya</taxon>
        <taxon>Basidiomycota</taxon>
        <taxon>Wallemiomycotina</taxon>
        <taxon>Wallemiomycetes</taxon>
        <taxon>Wallemiales</taxon>
        <taxon>Wallemiaceae</taxon>
        <taxon>Wallemia</taxon>
    </lineage>
</organism>
<dbReference type="GO" id="GO:0030139">
    <property type="term" value="C:endocytic vesicle"/>
    <property type="evidence" value="ECO:0007669"/>
    <property type="project" value="TreeGrafter"/>
</dbReference>
<dbReference type="InterPro" id="IPR037191">
    <property type="entry name" value="VPS9_dom_sf"/>
</dbReference>
<dbReference type="Gene3D" id="1.10.8.10">
    <property type="entry name" value="DNA helicase RuvA subunit, C-terminal domain"/>
    <property type="match status" value="1"/>
</dbReference>
<feature type="region of interest" description="Disordered" evidence="1">
    <location>
        <begin position="313"/>
        <end position="350"/>
    </location>
</feature>
<feature type="region of interest" description="Disordered" evidence="1">
    <location>
        <begin position="258"/>
        <end position="279"/>
    </location>
</feature>